<evidence type="ECO:0000256" key="5">
    <source>
        <dbReference type="RuleBase" id="RU361157"/>
    </source>
</evidence>
<dbReference type="InterPro" id="IPR000412">
    <property type="entry name" value="ABC_2_transport"/>
</dbReference>
<evidence type="ECO:0000313" key="8">
    <source>
        <dbReference type="Proteomes" id="UP000197290"/>
    </source>
</evidence>
<evidence type="ECO:0000259" key="6">
    <source>
        <dbReference type="PROSITE" id="PS51012"/>
    </source>
</evidence>
<dbReference type="EMBL" id="NBBI01000001">
    <property type="protein sequence ID" value="OWK33274.1"/>
    <property type="molecule type" value="Genomic_DNA"/>
</dbReference>
<feature type="domain" description="ABC transmembrane type-2" evidence="6">
    <location>
        <begin position="29"/>
        <end position="258"/>
    </location>
</feature>
<dbReference type="RefSeq" id="WP_088365560.1">
    <property type="nucleotide sequence ID" value="NZ_NBBI01000001.1"/>
</dbReference>
<keyword evidence="5" id="KW-0813">Transport</keyword>
<feature type="transmembrane region" description="Helical" evidence="5">
    <location>
        <begin position="62"/>
        <end position="79"/>
    </location>
</feature>
<dbReference type="NCBIfam" id="NF011648">
    <property type="entry name" value="PRK15066.1"/>
    <property type="match status" value="1"/>
</dbReference>
<feature type="transmembrane region" description="Helical" evidence="5">
    <location>
        <begin position="31"/>
        <end position="50"/>
    </location>
</feature>
<dbReference type="Proteomes" id="UP000197290">
    <property type="component" value="Unassembled WGS sequence"/>
</dbReference>
<dbReference type="InterPro" id="IPR047817">
    <property type="entry name" value="ABC2_TM_bact-type"/>
</dbReference>
<dbReference type="Pfam" id="PF01061">
    <property type="entry name" value="ABC2_membrane"/>
    <property type="match status" value="1"/>
</dbReference>
<feature type="transmembrane region" description="Helical" evidence="5">
    <location>
        <begin position="234"/>
        <end position="255"/>
    </location>
</feature>
<sequence length="263" mass="29243">MNSPHLAAPRFNWQGVWALYRFEMHRFRRTLWTGLAVPVITTSLYFIVFGSAIGSRMTEVSGIPYGSFIVPGLMMLSLFQESTFNGAFGIHMPRFTGTIYELLSAPMSAFETVLGYVGAAATKAMLVAAIILVTANLFVDVQVEHPVIMLAYLVLVACTFSLFGFVLGIWAKGFEQLQVIPLLIVTPLTFLGGAFYSLDMLPEPWRTVTLFNPIAYLINGFRWTFFGQADVSPLASLAVTAAFFAICLGTVWWIFRTGYRLKN</sequence>
<dbReference type="PANTHER" id="PTHR43332:SF1">
    <property type="entry name" value="TRANSPORT PERMEASE PROTEIN"/>
    <property type="match status" value="1"/>
</dbReference>
<evidence type="ECO:0000256" key="4">
    <source>
        <dbReference type="ARBA" id="ARBA00023136"/>
    </source>
</evidence>
<dbReference type="PRINTS" id="PR00164">
    <property type="entry name" value="ABC2TRNSPORT"/>
</dbReference>
<feature type="transmembrane region" description="Helical" evidence="5">
    <location>
        <begin position="150"/>
        <end position="171"/>
    </location>
</feature>
<keyword evidence="8" id="KW-1185">Reference proteome</keyword>
<evidence type="ECO:0000256" key="2">
    <source>
        <dbReference type="ARBA" id="ARBA00022692"/>
    </source>
</evidence>
<evidence type="ECO:0000313" key="7">
    <source>
        <dbReference type="EMBL" id="OWK33274.1"/>
    </source>
</evidence>
<dbReference type="InterPro" id="IPR013525">
    <property type="entry name" value="ABC2_TM"/>
</dbReference>
<dbReference type="GO" id="GO:0140359">
    <property type="term" value="F:ABC-type transporter activity"/>
    <property type="evidence" value="ECO:0007669"/>
    <property type="project" value="InterPro"/>
</dbReference>
<dbReference type="GO" id="GO:0043190">
    <property type="term" value="C:ATP-binding cassette (ABC) transporter complex"/>
    <property type="evidence" value="ECO:0007669"/>
    <property type="project" value="InterPro"/>
</dbReference>
<accession>A0A245ZU57</accession>
<dbReference type="PANTHER" id="PTHR43332">
    <property type="entry name" value="INNER MEMBRANE TRANSPORT PERMEASE YADH-RELATED"/>
    <property type="match status" value="1"/>
</dbReference>
<organism evidence="7 8">
    <name type="scientific">Sphingomonas dokdonensis</name>
    <dbReference type="NCBI Taxonomy" id="344880"/>
    <lineage>
        <taxon>Bacteria</taxon>
        <taxon>Pseudomonadati</taxon>
        <taxon>Pseudomonadota</taxon>
        <taxon>Alphaproteobacteria</taxon>
        <taxon>Sphingomonadales</taxon>
        <taxon>Sphingomonadaceae</taxon>
        <taxon>Sphingomonas</taxon>
    </lineage>
</organism>
<dbReference type="PIRSF" id="PIRSF006648">
    <property type="entry name" value="DrrB"/>
    <property type="match status" value="1"/>
</dbReference>
<keyword evidence="3 5" id="KW-1133">Transmembrane helix</keyword>
<protein>
    <recommendedName>
        <fullName evidence="5">Transport permease protein</fullName>
    </recommendedName>
</protein>
<name>A0A245ZU57_9SPHN</name>
<dbReference type="PROSITE" id="PS51012">
    <property type="entry name" value="ABC_TM2"/>
    <property type="match status" value="1"/>
</dbReference>
<comment type="subcellular location">
    <subcellularLocation>
        <location evidence="5">Cell inner membrane</location>
        <topology evidence="5">Multi-pass membrane protein</topology>
    </subcellularLocation>
    <subcellularLocation>
        <location evidence="1">Membrane</location>
        <topology evidence="1">Multi-pass membrane protein</topology>
    </subcellularLocation>
</comment>
<dbReference type="OrthoDB" id="9804001at2"/>
<dbReference type="InterPro" id="IPR052522">
    <property type="entry name" value="ABC-2_transport_permease"/>
</dbReference>
<keyword evidence="5" id="KW-1003">Cell membrane</keyword>
<evidence type="ECO:0000256" key="3">
    <source>
        <dbReference type="ARBA" id="ARBA00022989"/>
    </source>
</evidence>
<proteinExistence type="inferred from homology"/>
<gene>
    <name evidence="7" type="primary">yadH_1</name>
    <name evidence="7" type="ORF">SPDO_01500</name>
</gene>
<feature type="transmembrane region" description="Helical" evidence="5">
    <location>
        <begin position="113"/>
        <end position="138"/>
    </location>
</feature>
<keyword evidence="4 5" id="KW-0472">Membrane</keyword>
<comment type="caution">
    <text evidence="7">The sequence shown here is derived from an EMBL/GenBank/DDBJ whole genome shotgun (WGS) entry which is preliminary data.</text>
</comment>
<keyword evidence="2 5" id="KW-0812">Transmembrane</keyword>
<evidence type="ECO:0000256" key="1">
    <source>
        <dbReference type="ARBA" id="ARBA00004141"/>
    </source>
</evidence>
<comment type="similarity">
    <text evidence="5">Belongs to the ABC-2 integral membrane protein family.</text>
</comment>
<feature type="transmembrane region" description="Helical" evidence="5">
    <location>
        <begin position="177"/>
        <end position="198"/>
    </location>
</feature>
<dbReference type="AlphaFoldDB" id="A0A245ZU57"/>
<reference evidence="7 8" key="1">
    <citation type="submission" date="2017-03" db="EMBL/GenBank/DDBJ databases">
        <title>Genome sequence of Sphingomonas dokdonensis DSM 21029.</title>
        <authorList>
            <person name="Poehlein A."/>
            <person name="Wuebbeler J.H."/>
            <person name="Steinbuechel A."/>
            <person name="Daniel R."/>
        </authorList>
    </citation>
    <scope>NUCLEOTIDE SEQUENCE [LARGE SCALE GENOMIC DNA]</scope>
    <source>
        <strain evidence="7 8">DSM 21029</strain>
    </source>
</reference>